<proteinExistence type="predicted"/>
<protein>
    <submittedName>
        <fullName evidence="1">Uncharacterized protein</fullName>
    </submittedName>
</protein>
<dbReference type="Proteomes" id="UP000054565">
    <property type="component" value="Unassembled WGS sequence"/>
</dbReference>
<reference evidence="2" key="1">
    <citation type="journal article" date="2010" name="Genome Res.">
        <title>Population genomic sequencing of Coccidioides fungi reveals recent hybridization and transposon control.</title>
        <authorList>
            <person name="Neafsey D.E."/>
            <person name="Barker B.M."/>
            <person name="Sharpton T.J."/>
            <person name="Stajich J.E."/>
            <person name="Park D.J."/>
            <person name="Whiston E."/>
            <person name="Hung C.-Y."/>
            <person name="McMahan C."/>
            <person name="White J."/>
            <person name="Sykes S."/>
            <person name="Heiman D."/>
            <person name="Young S."/>
            <person name="Zeng Q."/>
            <person name="Abouelleil A."/>
            <person name="Aftuck L."/>
            <person name="Bessette D."/>
            <person name="Brown A."/>
            <person name="FitzGerald M."/>
            <person name="Lui A."/>
            <person name="Macdonald J.P."/>
            <person name="Priest M."/>
            <person name="Orbach M.J."/>
            <person name="Galgiani J.N."/>
            <person name="Kirkland T.N."/>
            <person name="Cole G.T."/>
            <person name="Birren B.W."/>
            <person name="Henn M.R."/>
            <person name="Taylor J.W."/>
            <person name="Rounsley S.D."/>
        </authorList>
    </citation>
    <scope>NUCLEOTIDE SEQUENCE [LARGE SCALE GENOMIC DNA]</scope>
    <source>
        <strain evidence="2">RMSCC 2394</strain>
    </source>
</reference>
<dbReference type="AlphaFoldDB" id="A0A0J7BA00"/>
<evidence type="ECO:0000313" key="2">
    <source>
        <dbReference type="Proteomes" id="UP000054565"/>
    </source>
</evidence>
<dbReference type="EMBL" id="DS028096">
    <property type="protein sequence ID" value="KMP06862.1"/>
    <property type="molecule type" value="Genomic_DNA"/>
</dbReference>
<gene>
    <name evidence="1" type="ORF">CIRG_06544</name>
</gene>
<accession>A0A0J7BA00</accession>
<sequence length="99" mass="10838">MFTVLASCYKGFTTADKRQSCASRHRAREISVNFGLSENQYLRLSLCGSQSDKIRFTSESLASSVLTGASRRVDRQGTEIGVVASRNFNIDCPAPLSTI</sequence>
<organism evidence="1 2">
    <name type="scientific">Coccidioides immitis RMSCC 2394</name>
    <dbReference type="NCBI Taxonomy" id="404692"/>
    <lineage>
        <taxon>Eukaryota</taxon>
        <taxon>Fungi</taxon>
        <taxon>Dikarya</taxon>
        <taxon>Ascomycota</taxon>
        <taxon>Pezizomycotina</taxon>
        <taxon>Eurotiomycetes</taxon>
        <taxon>Eurotiomycetidae</taxon>
        <taxon>Onygenales</taxon>
        <taxon>Onygenaceae</taxon>
        <taxon>Coccidioides</taxon>
    </lineage>
</organism>
<name>A0A0J7BA00_COCIT</name>
<evidence type="ECO:0000313" key="1">
    <source>
        <dbReference type="EMBL" id="KMP06862.1"/>
    </source>
</evidence>